<dbReference type="Pfam" id="PF07669">
    <property type="entry name" value="Eco57I"/>
    <property type="match status" value="1"/>
</dbReference>
<evidence type="ECO:0000256" key="4">
    <source>
        <dbReference type="ARBA" id="ARBA00022691"/>
    </source>
</evidence>
<evidence type="ECO:0000259" key="6">
    <source>
        <dbReference type="Pfam" id="PF07669"/>
    </source>
</evidence>
<name>A0ABD5JWY9_9HYPH</name>
<evidence type="ECO:0000256" key="2">
    <source>
        <dbReference type="ARBA" id="ARBA00022603"/>
    </source>
</evidence>
<accession>A0ABD5JWY9</accession>
<keyword evidence="3" id="KW-0808">Transferase</keyword>
<dbReference type="RefSeq" id="WP_339440289.1">
    <property type="nucleotide sequence ID" value="NZ_JBBHKQ010000001.1"/>
</dbReference>
<evidence type="ECO:0000256" key="1">
    <source>
        <dbReference type="ARBA" id="ARBA00011900"/>
    </source>
</evidence>
<dbReference type="GO" id="GO:0032259">
    <property type="term" value="P:methylation"/>
    <property type="evidence" value="ECO:0007669"/>
    <property type="project" value="UniProtKB-KW"/>
</dbReference>
<evidence type="ECO:0000259" key="7">
    <source>
        <dbReference type="Pfam" id="PF18135"/>
    </source>
</evidence>
<evidence type="ECO:0000313" key="8">
    <source>
        <dbReference type="EMBL" id="MEJ5901222.1"/>
    </source>
</evidence>
<feature type="domain" description="Type ISP restriction-modification enzyme LLaBIII C-terminal specificity" evidence="7">
    <location>
        <begin position="725"/>
        <end position="1009"/>
    </location>
</feature>
<dbReference type="InterPro" id="IPR050953">
    <property type="entry name" value="N4_N6_ade-DNA_methylase"/>
</dbReference>
<proteinExistence type="predicted"/>
<dbReference type="PANTHER" id="PTHR33841:SF1">
    <property type="entry name" value="DNA METHYLTRANSFERASE A"/>
    <property type="match status" value="1"/>
</dbReference>
<dbReference type="InterPro" id="IPR011639">
    <property type="entry name" value="MethylTrfase_TaqI-like_dom"/>
</dbReference>
<feature type="domain" description="Type II methyltransferase M.TaqI-like" evidence="6">
    <location>
        <begin position="432"/>
        <end position="600"/>
    </location>
</feature>
<evidence type="ECO:0000313" key="9">
    <source>
        <dbReference type="Proteomes" id="UP001362311"/>
    </source>
</evidence>
<dbReference type="PANTHER" id="PTHR33841">
    <property type="entry name" value="DNA METHYLTRANSFERASE YEEA-RELATED"/>
    <property type="match status" value="1"/>
</dbReference>
<comment type="catalytic activity">
    <reaction evidence="5">
        <text>a 2'-deoxyadenosine in DNA + S-adenosyl-L-methionine = an N(6)-methyl-2'-deoxyadenosine in DNA + S-adenosyl-L-homocysteine + H(+)</text>
        <dbReference type="Rhea" id="RHEA:15197"/>
        <dbReference type="Rhea" id="RHEA-COMP:12418"/>
        <dbReference type="Rhea" id="RHEA-COMP:12419"/>
        <dbReference type="ChEBI" id="CHEBI:15378"/>
        <dbReference type="ChEBI" id="CHEBI:57856"/>
        <dbReference type="ChEBI" id="CHEBI:59789"/>
        <dbReference type="ChEBI" id="CHEBI:90615"/>
        <dbReference type="ChEBI" id="CHEBI:90616"/>
        <dbReference type="EC" id="2.1.1.72"/>
    </reaction>
</comment>
<reference evidence="8 9" key="1">
    <citation type="submission" date="2024-03" db="EMBL/GenBank/DDBJ databases">
        <title>Reference genomes for the five species model microbial community.</title>
        <authorList>
            <person name="Padfield D."/>
        </authorList>
    </citation>
    <scope>NUCLEOTIDE SEQUENCE [LARGE SCALE GENOMIC DNA]</scope>
    <source>
        <strain evidence="8 9">AB1</strain>
    </source>
</reference>
<keyword evidence="2" id="KW-0489">Methyltransferase</keyword>
<dbReference type="PRINTS" id="PR00507">
    <property type="entry name" value="N12N6MTFRASE"/>
</dbReference>
<dbReference type="Proteomes" id="UP001362311">
    <property type="component" value="Unassembled WGS sequence"/>
</dbReference>
<dbReference type="SUPFAM" id="SSF53335">
    <property type="entry name" value="S-adenosyl-L-methionine-dependent methyltransferases"/>
    <property type="match status" value="1"/>
</dbReference>
<dbReference type="Gene3D" id="3.40.50.150">
    <property type="entry name" value="Vaccinia Virus protein VP39"/>
    <property type="match status" value="1"/>
</dbReference>
<sequence>MDISTYVASLDKRFQTGIAREHSYRGDLQNLLQALAPDTLVTNEPARIACGAPDYIITDPKTSVDLGYIEAKDIGRSLDDKAYREQFDRYRTSLPNLIVTDYLTFRLYRESDLVAEVAVAELKNGRVRPQSHQFDRFTSFIKEFVSHSSQTITTAGDLASKMAVKAKLLAQVVEAALHSPLATDEDNSLVEQMNAFRTILIHDIDEKSFSDLYAQTIAYGMFAARLHDKSPETFTRQEAAQLIPQTNPFLRKLFQYISGYDIDSRIEWIVDALAGVFRATDIKRVLKDFGQPGRSDPMIHFYETFLAEYDSNLRRSRGVWYTPEPVVKFIVGALDDTLKQEFSLSKGLADTSRVKISVKSQELNPRTKKPRLEEREVHKVQILDPATGTGTFLAEVVKRIYSGFSGQKGLWSSYVEEHLIPRLNGFELLMASYAVAHLKLDLLLQQTGYKQRKPQRLHVYLTNSLEEHHPDTGTLFASWLSKEANEANYIKRDTPVMVVLGNPPYSRHSMNKGHWLSQLLDSYKREPGTQDRLRERNSKWLNDDYVKFVRHAQHLIDKSGYGVFGFITNHGFIDNPTFRGMRWSLLRSFNRLYVIDLHGNSNVSEVVPPGLGNENVFDIKQGVAITIAVRTGPLAAGEIAEVYHKDIYGSRDEKYSYLDEHSLSEIDFQKVESSGPLYLLKNRIYRYAEGYGRWPALNEIFKLYSTGYYTSCDDVVIGRTVEQVQDQLQTSDLDISFNALAVRRTAYRPFDNRYVYYDRDILTRARAKFVNSLSEENTFILTGKSTKNSSPDHFYISDVISELKCAESSKGSYMFPLWLEQNSENGSFLPPESNIRESILDEFRNVAGDDVSPDNVATYIYSIMYSPSFRTIFAEQIREDFIHIPVPTDRESFIRLSGLGNELRNLHTLKADALEEFVTEFPNEGSNQVTRPIAKGDFEISDDADTVTVWINDDQCFRNIPVDAWEFSVGGYLPAQKWLKERRNSELSVDEILEYQKVVVALSETVRVMADIDEALSSLFDHLEAEGH</sequence>
<dbReference type="InterPro" id="IPR029063">
    <property type="entry name" value="SAM-dependent_MTases_sf"/>
</dbReference>
<evidence type="ECO:0000256" key="3">
    <source>
        <dbReference type="ARBA" id="ARBA00022679"/>
    </source>
</evidence>
<dbReference type="InterPro" id="IPR041635">
    <property type="entry name" value="Type_ISP_LLaBIII_C"/>
</dbReference>
<dbReference type="EMBL" id="JBBHKQ010000001">
    <property type="protein sequence ID" value="MEJ5901222.1"/>
    <property type="molecule type" value="Genomic_DNA"/>
</dbReference>
<dbReference type="Pfam" id="PF18135">
    <property type="entry name" value="Type_ISP_C"/>
    <property type="match status" value="1"/>
</dbReference>
<keyword evidence="4" id="KW-0949">S-adenosyl-L-methionine</keyword>
<evidence type="ECO:0000256" key="5">
    <source>
        <dbReference type="ARBA" id="ARBA00047942"/>
    </source>
</evidence>
<gene>
    <name evidence="8" type="ORF">WIX40_13995</name>
</gene>
<comment type="caution">
    <text evidence="8">The sequence shown here is derived from an EMBL/GenBank/DDBJ whole genome shotgun (WGS) entry which is preliminary data.</text>
</comment>
<protein>
    <recommendedName>
        <fullName evidence="1">site-specific DNA-methyltransferase (adenine-specific)</fullName>
        <ecNumber evidence="1">2.1.1.72</ecNumber>
    </recommendedName>
</protein>
<dbReference type="AlphaFoldDB" id="A0ABD5JWY9"/>
<dbReference type="EC" id="2.1.1.72" evidence="1"/>
<organism evidence="8 9">
    <name type="scientific">Ochrobactrum teleogrylli</name>
    <dbReference type="NCBI Taxonomy" id="2479765"/>
    <lineage>
        <taxon>Bacteria</taxon>
        <taxon>Pseudomonadati</taxon>
        <taxon>Pseudomonadota</taxon>
        <taxon>Alphaproteobacteria</taxon>
        <taxon>Hyphomicrobiales</taxon>
        <taxon>Brucellaceae</taxon>
        <taxon>Brucella/Ochrobactrum group</taxon>
        <taxon>Ochrobactrum</taxon>
    </lineage>
</organism>
<dbReference type="GO" id="GO:0009007">
    <property type="term" value="F:site-specific DNA-methyltransferase (adenine-specific) activity"/>
    <property type="evidence" value="ECO:0007669"/>
    <property type="project" value="UniProtKB-EC"/>
</dbReference>